<dbReference type="SUPFAM" id="SSF53300">
    <property type="entry name" value="vWA-like"/>
    <property type="match status" value="1"/>
</dbReference>
<dbReference type="Gramene" id="Os12t0431700-00">
    <property type="protein sequence ID" value="Os12t0431700-00"/>
    <property type="gene ID" value="Os12g0431700"/>
</dbReference>
<dbReference type="SMR" id="A0A0N7KTY9"/>
<dbReference type="OMA" id="HITENSR"/>
<dbReference type="SMART" id="SM00327">
    <property type="entry name" value="VWA"/>
    <property type="match status" value="1"/>
</dbReference>
<proteinExistence type="evidence at protein level"/>
<dbReference type="Gene3D" id="3.40.50.410">
    <property type="entry name" value="von Willebrand factor, type A domain"/>
    <property type="match status" value="1"/>
</dbReference>
<dbReference type="PANTHER" id="PTHR10579">
    <property type="entry name" value="CALCIUM-ACTIVATED CHLORIDE CHANNEL REGULATOR"/>
    <property type="match status" value="1"/>
</dbReference>
<reference evidence="4" key="1">
    <citation type="journal article" date="2005" name="Nature">
        <title>The map-based sequence of the rice genome.</title>
        <authorList>
            <consortium name="International rice genome sequencing project (IRGSP)"/>
            <person name="Matsumoto T."/>
            <person name="Wu J."/>
            <person name="Kanamori H."/>
            <person name="Katayose Y."/>
            <person name="Fujisawa M."/>
            <person name="Namiki N."/>
            <person name="Mizuno H."/>
            <person name="Yamamoto K."/>
            <person name="Antonio B.A."/>
            <person name="Baba T."/>
            <person name="Sakata K."/>
            <person name="Nagamura Y."/>
            <person name="Aoki H."/>
            <person name="Arikawa K."/>
            <person name="Arita K."/>
            <person name="Bito T."/>
            <person name="Chiden Y."/>
            <person name="Fujitsuka N."/>
            <person name="Fukunaka R."/>
            <person name="Hamada M."/>
            <person name="Harada C."/>
            <person name="Hayashi A."/>
            <person name="Hijishita S."/>
            <person name="Honda M."/>
            <person name="Hosokawa S."/>
            <person name="Ichikawa Y."/>
            <person name="Idonuma A."/>
            <person name="Iijima M."/>
            <person name="Ikeda M."/>
            <person name="Ikeno M."/>
            <person name="Ito K."/>
            <person name="Ito S."/>
            <person name="Ito T."/>
            <person name="Ito Y."/>
            <person name="Ito Y."/>
            <person name="Iwabuchi A."/>
            <person name="Kamiya K."/>
            <person name="Karasawa W."/>
            <person name="Kurita K."/>
            <person name="Katagiri S."/>
            <person name="Kikuta A."/>
            <person name="Kobayashi H."/>
            <person name="Kobayashi N."/>
            <person name="Machita K."/>
            <person name="Maehara T."/>
            <person name="Masukawa M."/>
            <person name="Mizubayashi T."/>
            <person name="Mukai Y."/>
            <person name="Nagasaki H."/>
            <person name="Nagata Y."/>
            <person name="Naito S."/>
            <person name="Nakashima M."/>
            <person name="Nakama Y."/>
            <person name="Nakamichi Y."/>
            <person name="Nakamura M."/>
            <person name="Meguro A."/>
            <person name="Negishi M."/>
            <person name="Ohta I."/>
            <person name="Ohta T."/>
            <person name="Okamoto M."/>
            <person name="Ono N."/>
            <person name="Saji S."/>
            <person name="Sakaguchi M."/>
            <person name="Sakai K."/>
            <person name="Shibata M."/>
            <person name="Shimokawa T."/>
            <person name="Song J."/>
            <person name="Takazaki Y."/>
            <person name="Terasawa K."/>
            <person name="Tsugane M."/>
            <person name="Tsuji K."/>
            <person name="Ueda S."/>
            <person name="Waki K."/>
            <person name="Yamagata H."/>
            <person name="Yamamoto M."/>
            <person name="Yamamoto S."/>
            <person name="Yamane H."/>
            <person name="Yoshiki S."/>
            <person name="Yoshihara R."/>
            <person name="Yukawa K."/>
            <person name="Zhong H."/>
            <person name="Yano M."/>
            <person name="Yuan Q."/>
            <person name="Ouyang S."/>
            <person name="Liu J."/>
            <person name="Jones K.M."/>
            <person name="Gansberger K."/>
            <person name="Moffat K."/>
            <person name="Hill J."/>
            <person name="Bera J."/>
            <person name="Fadrosh D."/>
            <person name="Jin S."/>
            <person name="Johri S."/>
            <person name="Kim M."/>
            <person name="Overton L."/>
            <person name="Reardon M."/>
            <person name="Tsitrin T."/>
            <person name="Vuong H."/>
            <person name="Weaver B."/>
            <person name="Ciecko A."/>
            <person name="Tallon L."/>
            <person name="Jackson J."/>
            <person name="Pai G."/>
            <person name="Aken S.V."/>
            <person name="Utterback T."/>
            <person name="Reidmuller S."/>
            <person name="Feldblyum T."/>
            <person name="Hsiao J."/>
            <person name="Zismann V."/>
            <person name="Iobst S."/>
            <person name="de Vazeille A.R."/>
            <person name="Buell C.R."/>
            <person name="Ying K."/>
            <person name="Li Y."/>
            <person name="Lu T."/>
            <person name="Huang Y."/>
            <person name="Zhao Q."/>
            <person name="Feng Q."/>
            <person name="Zhang L."/>
            <person name="Zhu J."/>
            <person name="Weng Q."/>
            <person name="Mu J."/>
            <person name="Lu Y."/>
            <person name="Fan D."/>
            <person name="Liu Y."/>
            <person name="Guan J."/>
            <person name="Zhang Y."/>
            <person name="Yu S."/>
            <person name="Liu X."/>
            <person name="Zhang Y."/>
            <person name="Hong G."/>
            <person name="Han B."/>
            <person name="Choisne N."/>
            <person name="Demange N."/>
            <person name="Orjeda G."/>
            <person name="Samain S."/>
            <person name="Cattolico L."/>
            <person name="Pelletier E."/>
            <person name="Couloux A."/>
            <person name="Segurens B."/>
            <person name="Wincker P."/>
            <person name="D'Hont A."/>
            <person name="Scarpelli C."/>
            <person name="Weissenbach J."/>
            <person name="Salanoubat M."/>
            <person name="Quetier F."/>
            <person name="Yu Y."/>
            <person name="Kim H.R."/>
            <person name="Rambo T."/>
            <person name="Currie J."/>
            <person name="Collura K."/>
            <person name="Luo M."/>
            <person name="Yang T."/>
            <person name="Ammiraju J.S.S."/>
            <person name="Engler F."/>
            <person name="Soderlund C."/>
            <person name="Wing R.A."/>
            <person name="Palmer L.E."/>
            <person name="de la Bastide M."/>
            <person name="Spiegel L."/>
            <person name="Nascimento L."/>
            <person name="Zutavern T."/>
            <person name="O'Shaughnessy A."/>
            <person name="Dike S."/>
            <person name="Dedhia N."/>
            <person name="Preston R."/>
            <person name="Balija V."/>
            <person name="McCombie W.R."/>
            <person name="Chow T."/>
            <person name="Chen H."/>
            <person name="Chung M."/>
            <person name="Chen C."/>
            <person name="Shaw J."/>
            <person name="Wu H."/>
            <person name="Hsiao K."/>
            <person name="Chao Y."/>
            <person name="Chu M."/>
            <person name="Cheng C."/>
            <person name="Hour A."/>
            <person name="Lee P."/>
            <person name="Lin S."/>
            <person name="Lin Y."/>
            <person name="Liou J."/>
            <person name="Liu S."/>
            <person name="Hsing Y."/>
            <person name="Raghuvanshi S."/>
            <person name="Mohanty A."/>
            <person name="Bharti A.K."/>
            <person name="Gaur A."/>
            <person name="Gupta V."/>
            <person name="Kumar D."/>
            <person name="Ravi V."/>
            <person name="Vij S."/>
            <person name="Kapur A."/>
            <person name="Khurana P."/>
            <person name="Khurana P."/>
            <person name="Khurana J.P."/>
            <person name="Tyagi A.K."/>
            <person name="Gaikwad K."/>
            <person name="Singh A."/>
            <person name="Dalal V."/>
            <person name="Srivastava S."/>
            <person name="Dixit A."/>
            <person name="Pal A.K."/>
            <person name="Ghazi I.A."/>
            <person name="Yadav M."/>
            <person name="Pandit A."/>
            <person name="Bhargava A."/>
            <person name="Sureshbabu K."/>
            <person name="Batra K."/>
            <person name="Sharma T.R."/>
            <person name="Mohapatra T."/>
            <person name="Singh N.K."/>
            <person name="Messing J."/>
            <person name="Nelson A.B."/>
            <person name="Fuks G."/>
            <person name="Kavchok S."/>
            <person name="Keizer G."/>
            <person name="Linton E."/>
            <person name="Llaca V."/>
            <person name="Song R."/>
            <person name="Tanyolac B."/>
            <person name="Young S."/>
            <person name="Ho-Il K."/>
            <person name="Hahn J.H."/>
            <person name="Sangsakoo G."/>
            <person name="Vanavichit A."/>
            <person name="de Mattos Luiz.A.T."/>
            <person name="Zimmer P.D."/>
            <person name="Malone G."/>
            <person name="Dellagostin O."/>
            <person name="de Oliveira A.C."/>
            <person name="Bevan M."/>
            <person name="Bancroft I."/>
            <person name="Minx P."/>
            <person name="Cordum H."/>
            <person name="Wilson R."/>
            <person name="Cheng Z."/>
            <person name="Jin W."/>
            <person name="Jiang J."/>
            <person name="Leong S.A."/>
            <person name="Iwama H."/>
            <person name="Gojobori T."/>
            <person name="Itoh T."/>
            <person name="Niimura Y."/>
            <person name="Fujii Y."/>
            <person name="Habara T."/>
            <person name="Sakai H."/>
            <person name="Sato Y."/>
            <person name="Wilson G."/>
            <person name="Kumar K."/>
            <person name="McCouch S."/>
            <person name="Juretic N."/>
            <person name="Hoen D."/>
            <person name="Wright S."/>
            <person name="Bruskiewich R."/>
            <person name="Bureau T."/>
            <person name="Miyao A."/>
            <person name="Hirochika H."/>
            <person name="Nishikawa T."/>
            <person name="Kadowaki K."/>
            <person name="Sugiura M."/>
            <person name="Burr B."/>
            <person name="Sasaki T."/>
        </authorList>
    </citation>
    <scope>NUCLEOTIDE SEQUENCE [LARGE SCALE GENOMIC DNA]</scope>
    <source>
        <strain evidence="4">cv. Nipponbare</strain>
    </source>
</reference>
<dbReference type="PANTHER" id="PTHR10579:SF110">
    <property type="entry name" value="VWFA DOMAIN-CONTAINING PROTEIN"/>
    <property type="match status" value="1"/>
</dbReference>
<name>A0A0N7KTY9_ORYSJ</name>
<dbReference type="Proteomes" id="UP000059680">
    <property type="component" value="Chromosome 12"/>
</dbReference>
<evidence type="ECO:0007829" key="5">
    <source>
        <dbReference type="PeptideAtlas" id="A0A0N7KTY9"/>
    </source>
</evidence>
<evidence type="ECO:0000313" key="3">
    <source>
        <dbReference type="EMBL" id="BAT16946.1"/>
    </source>
</evidence>
<dbReference type="PROSITE" id="PS50234">
    <property type="entry name" value="VWFA"/>
    <property type="match status" value="1"/>
</dbReference>
<evidence type="ECO:0000259" key="2">
    <source>
        <dbReference type="PROSITE" id="PS50234"/>
    </source>
</evidence>
<dbReference type="Pfam" id="PF13519">
    <property type="entry name" value="VWA_2"/>
    <property type="match status" value="1"/>
</dbReference>
<feature type="region of interest" description="Disordered" evidence="1">
    <location>
        <begin position="1"/>
        <end position="21"/>
    </location>
</feature>
<dbReference type="InParanoid" id="A0A0N7KTY9"/>
<dbReference type="InterPro" id="IPR051266">
    <property type="entry name" value="CLCR"/>
</dbReference>
<evidence type="ECO:0007829" key="6">
    <source>
        <dbReference type="ProteomicsDB" id="A0A0N7KTY9"/>
    </source>
</evidence>
<keyword evidence="4" id="KW-1185">Reference proteome</keyword>
<protein>
    <submittedName>
        <fullName evidence="3">Os12g0431700 protein</fullName>
    </submittedName>
</protein>
<dbReference type="InterPro" id="IPR002035">
    <property type="entry name" value="VWF_A"/>
</dbReference>
<reference evidence="3 4" key="3">
    <citation type="journal article" date="2013" name="Rice">
        <title>Improvement of the Oryza sativa Nipponbare reference genome using next generation sequence and optical map data.</title>
        <authorList>
            <person name="Kawahara Y."/>
            <person name="de la Bastide M."/>
            <person name="Hamilton J.P."/>
            <person name="Kanamori H."/>
            <person name="McCombie W.R."/>
            <person name="Ouyang S."/>
            <person name="Schwartz D.C."/>
            <person name="Tanaka T."/>
            <person name="Wu J."/>
            <person name="Zhou S."/>
            <person name="Childs K.L."/>
            <person name="Davidson R.M."/>
            <person name="Lin H."/>
            <person name="Quesada-Ocampo L."/>
            <person name="Vaillancourt B."/>
            <person name="Sakai H."/>
            <person name="Lee S.S."/>
            <person name="Kim J."/>
            <person name="Numa H."/>
            <person name="Itoh T."/>
            <person name="Buell C.R."/>
            <person name="Matsumoto T."/>
        </authorList>
    </citation>
    <scope>NUCLEOTIDE SEQUENCE [LARGE SCALE GENOMIC DNA]</scope>
    <source>
        <strain evidence="4">cv. Nipponbare</strain>
    </source>
</reference>
<evidence type="ECO:0000313" key="4">
    <source>
        <dbReference type="Proteomes" id="UP000059680"/>
    </source>
</evidence>
<dbReference type="PaxDb" id="39947-A0A0N7KTY9"/>
<feature type="domain" description="VWFA" evidence="2">
    <location>
        <begin position="62"/>
        <end position="207"/>
    </location>
</feature>
<dbReference type="eggNOG" id="ENOG502QZGI">
    <property type="taxonomic scope" value="Eukaryota"/>
</dbReference>
<reference evidence="3 4" key="2">
    <citation type="journal article" date="2013" name="Plant Cell Physiol.">
        <title>Rice Annotation Project Database (RAP-DB): an integrative and interactive database for rice genomics.</title>
        <authorList>
            <person name="Sakai H."/>
            <person name="Lee S.S."/>
            <person name="Tanaka T."/>
            <person name="Numa H."/>
            <person name="Kim J."/>
            <person name="Kawahara Y."/>
            <person name="Wakimoto H."/>
            <person name="Yang C.C."/>
            <person name="Iwamoto M."/>
            <person name="Abe T."/>
            <person name="Yamada Y."/>
            <person name="Muto A."/>
            <person name="Inokuchi H."/>
            <person name="Ikemura T."/>
            <person name="Matsumoto T."/>
            <person name="Sasaki T."/>
            <person name="Itoh T."/>
        </authorList>
    </citation>
    <scope>NUCLEOTIDE SEQUENCE [LARGE SCALE GENOMIC DNA]</scope>
    <source>
        <strain evidence="4">cv. Nipponbare</strain>
    </source>
</reference>
<accession>A0A0N7KTY9</accession>
<gene>
    <name evidence="3" type="ordered locus">Os12g0431700</name>
    <name evidence="3" type="ORF">OSNPB_120431700</name>
</gene>
<dbReference type="InterPro" id="IPR036465">
    <property type="entry name" value="vWFA_dom_sf"/>
</dbReference>
<dbReference type="AlphaFoldDB" id="A0A0N7KTY9"/>
<dbReference type="STRING" id="39947.A0A0N7KTY9"/>
<dbReference type="EMBL" id="AP014968">
    <property type="protein sequence ID" value="BAT16946.1"/>
    <property type="molecule type" value="Genomic_DNA"/>
</dbReference>
<keyword evidence="5 6" id="KW-1267">Proteomics identification</keyword>
<evidence type="ECO:0000256" key="1">
    <source>
        <dbReference type="SAM" id="MobiDB-lite"/>
    </source>
</evidence>
<organism evidence="3 4">
    <name type="scientific">Oryza sativa subsp. japonica</name>
    <name type="common">Rice</name>
    <dbReference type="NCBI Taxonomy" id="39947"/>
    <lineage>
        <taxon>Eukaryota</taxon>
        <taxon>Viridiplantae</taxon>
        <taxon>Streptophyta</taxon>
        <taxon>Embryophyta</taxon>
        <taxon>Tracheophyta</taxon>
        <taxon>Spermatophyta</taxon>
        <taxon>Magnoliopsida</taxon>
        <taxon>Liliopsida</taxon>
        <taxon>Poales</taxon>
        <taxon>Poaceae</taxon>
        <taxon>BOP clade</taxon>
        <taxon>Oryzoideae</taxon>
        <taxon>Oryzeae</taxon>
        <taxon>Oryzinae</taxon>
        <taxon>Oryza</taxon>
        <taxon>Oryza sativa</taxon>
    </lineage>
</organism>
<sequence>MAFNDDEKPATTPIPNGGSKQGLVTMNIPTYSKKDVALTADSVTAVVEIKATSSTAVREGLDLVAVVDVSGSMRGHKIESVKKALQFVIMKLTPVDRLSIVTFESSAKRLTKLRAMTQDFRGELDGIVKSLIANGGTDIKAGLDLGLAVLADRVFTESRTANIFLMSDGKLEGKTSGDPTQVNPGEVSVYTFGFGHGTDHQVCMYNC</sequence>